<accession>A0A7U6JEW7</accession>
<dbReference type="EMBL" id="AP012051">
    <property type="protein sequence ID" value="BAL80883.1"/>
    <property type="molecule type" value="Genomic_DNA"/>
</dbReference>
<evidence type="ECO:0000313" key="7">
    <source>
        <dbReference type="Proteomes" id="UP000004793"/>
    </source>
</evidence>
<dbReference type="SUPFAM" id="SSF48179">
    <property type="entry name" value="6-phosphogluconate dehydrogenase C-terminal domain-like"/>
    <property type="match status" value="1"/>
</dbReference>
<dbReference type="Pfam" id="PF03721">
    <property type="entry name" value="UDPG_MGDP_dh_N"/>
    <property type="match status" value="1"/>
</dbReference>
<dbReference type="GO" id="GO:0051287">
    <property type="term" value="F:NAD binding"/>
    <property type="evidence" value="ECO:0007669"/>
    <property type="project" value="InterPro"/>
</dbReference>
<dbReference type="SUPFAM" id="SSF51735">
    <property type="entry name" value="NAD(P)-binding Rossmann-fold domains"/>
    <property type="match status" value="1"/>
</dbReference>
<dbReference type="NCBIfam" id="TIGR03026">
    <property type="entry name" value="NDP-sugDHase"/>
    <property type="match status" value="1"/>
</dbReference>
<dbReference type="InterPro" id="IPR036220">
    <property type="entry name" value="UDP-Glc/GDP-Man_DH_C_sf"/>
</dbReference>
<dbReference type="PIRSF" id="PIRSF000124">
    <property type="entry name" value="UDPglc_GDPman_dh"/>
    <property type="match status" value="1"/>
</dbReference>
<dbReference type="InterPro" id="IPR028359">
    <property type="entry name" value="UDP_ManNAc/GlcNAc_DH"/>
</dbReference>
<dbReference type="SMART" id="SM00984">
    <property type="entry name" value="UDPG_MGDP_dh_C"/>
    <property type="match status" value="1"/>
</dbReference>
<keyword evidence="7" id="KW-1185">Reference proteome</keyword>
<dbReference type="GO" id="GO:0016628">
    <property type="term" value="F:oxidoreductase activity, acting on the CH-CH group of donors, NAD or NADP as acceptor"/>
    <property type="evidence" value="ECO:0007669"/>
    <property type="project" value="InterPro"/>
</dbReference>
<keyword evidence="2 6" id="KW-0560">Oxidoreductase</keyword>
<evidence type="ECO:0000256" key="3">
    <source>
        <dbReference type="ARBA" id="ARBA00023027"/>
    </source>
</evidence>
<evidence type="ECO:0000259" key="5">
    <source>
        <dbReference type="SMART" id="SM00984"/>
    </source>
</evidence>
<comment type="similarity">
    <text evidence="1 4">Belongs to the UDP-glucose/GDP-mannose dehydrogenase family.</text>
</comment>
<dbReference type="InterPro" id="IPR017476">
    <property type="entry name" value="UDP-Glc/GDP-Man"/>
</dbReference>
<sequence>MEKIAVIGLGFVGLPLSLTYALHGVKVVGIDINKDYIERLKKGQTHVYEEYNGKHIETILKESLENGLFEPTDSYEEGLRDVKEIIVTVGIPIENDKVNMSVFENAMKSIGKNLKKDSIVLIRSTVPPLTTKNIAKPLIEETSGLKEGKDFYLAYSSERIAEGRAFEEFQTMPVAVSGLSIEGTKRAKRLLELINPNVIEASSPEVVEISKLIENASRDVNIAIVNELANLTKALGVDTMEVIKVANTHKRVKLLTPGIGVGGHCIPFASKYIFYLSDKIGLEMPLLHAARSVNDRRPKDIAEIIENALQKVGKNINNSKIGFLGIAMKDNSSDISESPAIMLKEILKAKGAQVSFFDPKVKGNFDDDERHFEALLSAKDVIVIPIIHNEISYDIDTWKSLLMKDAIIFDAKGVFNKEKVTNLGFHYYTI</sequence>
<proteinExistence type="inferred from homology"/>
<dbReference type="GO" id="GO:0000271">
    <property type="term" value="P:polysaccharide biosynthetic process"/>
    <property type="evidence" value="ECO:0007669"/>
    <property type="project" value="InterPro"/>
</dbReference>
<evidence type="ECO:0000256" key="1">
    <source>
        <dbReference type="ARBA" id="ARBA00006601"/>
    </source>
</evidence>
<dbReference type="Gene3D" id="3.40.50.720">
    <property type="entry name" value="NAD(P)-binding Rossmann-like Domain"/>
    <property type="match status" value="2"/>
</dbReference>
<dbReference type="GO" id="GO:0016616">
    <property type="term" value="F:oxidoreductase activity, acting on the CH-OH group of donors, NAD or NADP as acceptor"/>
    <property type="evidence" value="ECO:0007669"/>
    <property type="project" value="InterPro"/>
</dbReference>
<keyword evidence="3" id="KW-0520">NAD</keyword>
<dbReference type="InterPro" id="IPR001732">
    <property type="entry name" value="UDP-Glc/GDP-Man_DH_N"/>
</dbReference>
<name>A0A7U6JEW7_CALEA</name>
<dbReference type="InterPro" id="IPR036291">
    <property type="entry name" value="NAD(P)-bd_dom_sf"/>
</dbReference>
<evidence type="ECO:0000256" key="4">
    <source>
        <dbReference type="PIRNR" id="PIRNR000124"/>
    </source>
</evidence>
<dbReference type="KEGG" id="cex:CSE_07570"/>
<dbReference type="PANTHER" id="PTHR43491:SF2">
    <property type="entry name" value="UDP-N-ACETYL-D-MANNOSAMINE DEHYDROGENASE"/>
    <property type="match status" value="1"/>
</dbReference>
<evidence type="ECO:0000313" key="6">
    <source>
        <dbReference type="EMBL" id="BAL80883.1"/>
    </source>
</evidence>
<dbReference type="Pfam" id="PF03720">
    <property type="entry name" value="UDPG_MGDP_dh_C"/>
    <property type="match status" value="1"/>
</dbReference>
<feature type="domain" description="UDP-glucose/GDP-mannose dehydrogenase C-terminal" evidence="5">
    <location>
        <begin position="322"/>
        <end position="417"/>
    </location>
</feature>
<gene>
    <name evidence="6" type="ordered locus">CSE_07570</name>
</gene>
<dbReference type="InterPro" id="IPR008927">
    <property type="entry name" value="6-PGluconate_DH-like_C_sf"/>
</dbReference>
<dbReference type="Proteomes" id="UP000004793">
    <property type="component" value="Chromosome"/>
</dbReference>
<evidence type="ECO:0000256" key="2">
    <source>
        <dbReference type="ARBA" id="ARBA00023002"/>
    </source>
</evidence>
<organism evidence="6 7">
    <name type="scientific">Caldisericum exile (strain DSM 21853 / NBRC 104410 / AZM16c01)</name>
    <dbReference type="NCBI Taxonomy" id="511051"/>
    <lineage>
        <taxon>Bacteria</taxon>
        <taxon>Pseudomonadati</taxon>
        <taxon>Caldisericota/Cryosericota group</taxon>
        <taxon>Caldisericota</taxon>
        <taxon>Caldisericia</taxon>
        <taxon>Caldisericales</taxon>
        <taxon>Caldisericaceae</taxon>
        <taxon>Caldisericum</taxon>
    </lineage>
</organism>
<dbReference type="AlphaFoldDB" id="A0A7U6JEW7"/>
<protein>
    <submittedName>
        <fullName evidence="6">UDP-glucose/GDP-mannose dehydrogenase</fullName>
        <ecNumber evidence="6">1.1.1.-</ecNumber>
    </submittedName>
</protein>
<reference evidence="6 7" key="1">
    <citation type="submission" date="2011-01" db="EMBL/GenBank/DDBJ databases">
        <title>Whole genome sequence of Caldisericum exile AZM16c01.</title>
        <authorList>
            <person name="Narita-Yamada S."/>
            <person name="Kawakoshi A."/>
            <person name="Nakamura S."/>
            <person name="Sasagawa M."/>
            <person name="Fukada J."/>
            <person name="Sekine M."/>
            <person name="Kato Y."/>
            <person name="Fukai R."/>
            <person name="Sasaki K."/>
            <person name="Hanamaki A."/>
            <person name="Narita H."/>
            <person name="Konno Y."/>
            <person name="Mori K."/>
            <person name="Yamazaki S."/>
            <person name="Suzuki K."/>
            <person name="Fujita N."/>
        </authorList>
    </citation>
    <scope>NUCLEOTIDE SEQUENCE [LARGE SCALE GENOMIC DNA]</scope>
    <source>
        <strain evidence="7">DSM 21853 / NBRC 104410 / AZM16c01</strain>
    </source>
</reference>
<dbReference type="EC" id="1.1.1.-" evidence="6"/>
<dbReference type="OrthoDB" id="9803238at2"/>
<dbReference type="PIRSF" id="PIRSF500136">
    <property type="entry name" value="UDP_ManNAc_DH"/>
    <property type="match status" value="1"/>
</dbReference>
<dbReference type="InterPro" id="IPR014026">
    <property type="entry name" value="UDP-Glc/GDP-Man_DH_dimer"/>
</dbReference>
<dbReference type="InterPro" id="IPR014027">
    <property type="entry name" value="UDP-Glc/GDP-Man_DH_C"/>
</dbReference>
<dbReference type="RefSeq" id="WP_014453286.1">
    <property type="nucleotide sequence ID" value="NC_017096.1"/>
</dbReference>
<dbReference type="PANTHER" id="PTHR43491">
    <property type="entry name" value="UDP-N-ACETYL-D-MANNOSAMINE DEHYDROGENASE"/>
    <property type="match status" value="1"/>
</dbReference>
<dbReference type="Pfam" id="PF00984">
    <property type="entry name" value="UDPG_MGDP_dh"/>
    <property type="match status" value="1"/>
</dbReference>
<dbReference type="SUPFAM" id="SSF52413">
    <property type="entry name" value="UDP-glucose/GDP-mannose dehydrogenase C-terminal domain"/>
    <property type="match status" value="1"/>
</dbReference>